<proteinExistence type="predicted"/>
<protein>
    <submittedName>
        <fullName evidence="3">Uncharacterized protein</fullName>
    </submittedName>
</protein>
<evidence type="ECO:0000256" key="1">
    <source>
        <dbReference type="SAM" id="MobiDB-lite"/>
    </source>
</evidence>
<feature type="signal peptide" evidence="2">
    <location>
        <begin position="1"/>
        <end position="18"/>
    </location>
</feature>
<gene>
    <name evidence="3" type="ORF">D9756_001312</name>
</gene>
<evidence type="ECO:0000313" key="3">
    <source>
        <dbReference type="EMBL" id="KAF5358148.1"/>
    </source>
</evidence>
<dbReference type="AlphaFoldDB" id="A0A8H5LID0"/>
<feature type="region of interest" description="Disordered" evidence="1">
    <location>
        <begin position="58"/>
        <end position="166"/>
    </location>
</feature>
<keyword evidence="4" id="KW-1185">Reference proteome</keyword>
<dbReference type="Proteomes" id="UP000559027">
    <property type="component" value="Unassembled WGS sequence"/>
</dbReference>
<accession>A0A8H5LID0</accession>
<feature type="compositionally biased region" description="Low complexity" evidence="1">
    <location>
        <begin position="368"/>
        <end position="437"/>
    </location>
</feature>
<dbReference type="OrthoDB" id="2797250at2759"/>
<evidence type="ECO:0000256" key="2">
    <source>
        <dbReference type="SAM" id="SignalP"/>
    </source>
</evidence>
<name>A0A8H5LID0_9AGAR</name>
<feature type="region of interest" description="Disordered" evidence="1">
    <location>
        <begin position="346"/>
        <end position="473"/>
    </location>
</feature>
<sequence>MKLSTTFFALSLALNALATPLGSHAIFRRHTGIPARNARRYILQSRTDAPPACIAKASTASNGTDVPDFSNSTVTDPTATDVPTNSTTSDGTLGTVDPTGNSTDTSVIDSTGNSTDTSAIDNTGNSTDTSTIDSTGNSTDTSSVDLTGTGDNSTVPDTSNSTDTNTARRRRSFIHTSSGVTTETTTETLDIVDLAFEWQNLCLLSGGDIFVDDSPCVELAGTDGFNALLSDADPCSQQTFADSIITFAKSPGIVNKDALIAFALEYRRHPRTAVSILGVVPSSLYCMQAPINSELSGIVNAQPDGVNPGLFGSPNDPMVPFGSEGTCPFGTTADVSTCSCIPDSTDDSSVSALGDGSTDNSTVTDPLAATSTDDSTITDPSATASASDSTVTDPSISASADASTATDAATSTDDPIATDSAVSDAAAPTDSATAVDSNATDATPTAIDGSAPPAVTGAISGNVNDPNGRRSLK</sequence>
<keyword evidence="2" id="KW-0732">Signal</keyword>
<organism evidence="3 4">
    <name type="scientific">Leucocoprinus leucothites</name>
    <dbReference type="NCBI Taxonomy" id="201217"/>
    <lineage>
        <taxon>Eukaryota</taxon>
        <taxon>Fungi</taxon>
        <taxon>Dikarya</taxon>
        <taxon>Basidiomycota</taxon>
        <taxon>Agaricomycotina</taxon>
        <taxon>Agaricomycetes</taxon>
        <taxon>Agaricomycetidae</taxon>
        <taxon>Agaricales</taxon>
        <taxon>Agaricineae</taxon>
        <taxon>Agaricaceae</taxon>
        <taxon>Leucocoprinus</taxon>
    </lineage>
</organism>
<feature type="chain" id="PRO_5034106131" evidence="2">
    <location>
        <begin position="19"/>
        <end position="473"/>
    </location>
</feature>
<feature type="compositionally biased region" description="Polar residues" evidence="1">
    <location>
        <begin position="85"/>
        <end position="165"/>
    </location>
</feature>
<feature type="compositionally biased region" description="Polar residues" evidence="1">
    <location>
        <begin position="58"/>
        <end position="72"/>
    </location>
</feature>
<feature type="compositionally biased region" description="Low complexity" evidence="1">
    <location>
        <begin position="73"/>
        <end position="84"/>
    </location>
</feature>
<feature type="compositionally biased region" description="Polar residues" evidence="1">
    <location>
        <begin position="347"/>
        <end position="364"/>
    </location>
</feature>
<evidence type="ECO:0000313" key="4">
    <source>
        <dbReference type="Proteomes" id="UP000559027"/>
    </source>
</evidence>
<dbReference type="EMBL" id="JAACJO010000005">
    <property type="protein sequence ID" value="KAF5358148.1"/>
    <property type="molecule type" value="Genomic_DNA"/>
</dbReference>
<reference evidence="3 4" key="1">
    <citation type="journal article" date="2020" name="ISME J.">
        <title>Uncovering the hidden diversity of litter-decomposition mechanisms in mushroom-forming fungi.</title>
        <authorList>
            <person name="Floudas D."/>
            <person name="Bentzer J."/>
            <person name="Ahren D."/>
            <person name="Johansson T."/>
            <person name="Persson P."/>
            <person name="Tunlid A."/>
        </authorList>
    </citation>
    <scope>NUCLEOTIDE SEQUENCE [LARGE SCALE GENOMIC DNA]</scope>
    <source>
        <strain evidence="3 4">CBS 146.42</strain>
    </source>
</reference>
<comment type="caution">
    <text evidence="3">The sequence shown here is derived from an EMBL/GenBank/DDBJ whole genome shotgun (WGS) entry which is preliminary data.</text>
</comment>